<dbReference type="SUPFAM" id="SSF53474">
    <property type="entry name" value="alpha/beta-Hydrolases"/>
    <property type="match status" value="1"/>
</dbReference>
<dbReference type="PANTHER" id="PTHR43358">
    <property type="entry name" value="ALPHA/BETA-HYDROLASE"/>
    <property type="match status" value="1"/>
</dbReference>
<feature type="transmembrane region" description="Helical" evidence="1">
    <location>
        <begin position="7"/>
        <end position="27"/>
    </location>
</feature>
<dbReference type="InterPro" id="IPR005645">
    <property type="entry name" value="FSH-like_dom"/>
</dbReference>
<dbReference type="GO" id="GO:0016787">
    <property type="term" value="F:hydrolase activity"/>
    <property type="evidence" value="ECO:0007669"/>
    <property type="project" value="UniProtKB-KW"/>
</dbReference>
<keyword evidence="4" id="KW-0378">Hydrolase</keyword>
<dbReference type="Pfam" id="PF12146">
    <property type="entry name" value="Hydrolase_4"/>
    <property type="match status" value="1"/>
</dbReference>
<keyword evidence="1" id="KW-1133">Transmembrane helix</keyword>
<protein>
    <submittedName>
        <fullName evidence="4">Alpha/beta hydrolase</fullName>
    </submittedName>
</protein>
<accession>A0A511UW09</accession>
<keyword evidence="5" id="KW-1185">Reference proteome</keyword>
<dbReference type="EMBL" id="BJXW01000009">
    <property type="protein sequence ID" value="GEN30764.1"/>
    <property type="molecule type" value="Genomic_DNA"/>
</dbReference>
<organism evidence="4 5">
    <name type="scientific">Cerasibacillus quisquiliarum</name>
    <dbReference type="NCBI Taxonomy" id="227865"/>
    <lineage>
        <taxon>Bacteria</taxon>
        <taxon>Bacillati</taxon>
        <taxon>Bacillota</taxon>
        <taxon>Bacilli</taxon>
        <taxon>Bacillales</taxon>
        <taxon>Bacillaceae</taxon>
        <taxon>Cerasibacillus</taxon>
    </lineage>
</organism>
<dbReference type="Gene3D" id="3.40.50.1820">
    <property type="entry name" value="alpha/beta hydrolase"/>
    <property type="match status" value="1"/>
</dbReference>
<dbReference type="Pfam" id="PF03959">
    <property type="entry name" value="FSH1"/>
    <property type="match status" value="1"/>
</dbReference>
<evidence type="ECO:0000259" key="3">
    <source>
        <dbReference type="Pfam" id="PF12146"/>
    </source>
</evidence>
<dbReference type="InterPro" id="IPR022742">
    <property type="entry name" value="Hydrolase_4"/>
</dbReference>
<evidence type="ECO:0000313" key="4">
    <source>
        <dbReference type="EMBL" id="GEN30764.1"/>
    </source>
</evidence>
<dbReference type="PANTHER" id="PTHR43358:SF4">
    <property type="entry name" value="ALPHA_BETA HYDROLASE FOLD-1 DOMAIN-CONTAINING PROTEIN"/>
    <property type="match status" value="1"/>
</dbReference>
<keyword evidence="1" id="KW-0472">Membrane</keyword>
<evidence type="ECO:0000259" key="2">
    <source>
        <dbReference type="Pfam" id="PF03959"/>
    </source>
</evidence>
<feature type="domain" description="Serine hydrolase" evidence="2">
    <location>
        <begin position="248"/>
        <end position="285"/>
    </location>
</feature>
<reference evidence="4 5" key="1">
    <citation type="submission" date="2019-07" db="EMBL/GenBank/DDBJ databases">
        <title>Whole genome shotgun sequence of Cerasibacillus quisquiliarum NBRC 102429.</title>
        <authorList>
            <person name="Hosoyama A."/>
            <person name="Uohara A."/>
            <person name="Ohji S."/>
            <person name="Ichikawa N."/>
        </authorList>
    </citation>
    <scope>NUCLEOTIDE SEQUENCE [LARGE SCALE GENOMIC DNA]</scope>
    <source>
        <strain evidence="4 5">NBRC 102429</strain>
    </source>
</reference>
<dbReference type="InterPro" id="IPR029058">
    <property type="entry name" value="AB_hydrolase_fold"/>
</dbReference>
<comment type="caution">
    <text evidence="4">The sequence shown here is derived from an EMBL/GenBank/DDBJ whole genome shotgun (WGS) entry which is preliminary data.</text>
</comment>
<dbReference type="RefSeq" id="WP_246118054.1">
    <property type="nucleotide sequence ID" value="NZ_BJXW01000009.1"/>
</dbReference>
<evidence type="ECO:0000256" key="1">
    <source>
        <dbReference type="SAM" id="Phobius"/>
    </source>
</evidence>
<gene>
    <name evidence="4" type="ORF">CQU01_10020</name>
</gene>
<sequence length="317" mass="36371">MKIWGKRLFILGCIVFIILISSSYYFYYLAIQRGEKKFLEGNEDLEVSAQAMEEFIAGDWRNWVQKQSFQDMTLTSFDDLKLKGYFLEAKQPTNKLVIFAHGYLGHGKQMGLFGQYYYEQLGYHIFMPDLRGHGESEGAYYGFGWHDRLDLIGWTDLLIDKLGEDTDIIYHGLSMGAATVLMASGETLPPQVKAMIADSPYSDVYQLFEYQMDRMFHLPAFPLLDLTSVITDIKADYTLKEASALKQVTKAQVPILYIHGENDTFVPTDMTRELAEHTSSPHIVWTVPHANHGEAFVLEKESYIQNIQTFLSKYVND</sequence>
<evidence type="ECO:0000313" key="5">
    <source>
        <dbReference type="Proteomes" id="UP000321491"/>
    </source>
</evidence>
<dbReference type="Proteomes" id="UP000321491">
    <property type="component" value="Unassembled WGS sequence"/>
</dbReference>
<proteinExistence type="predicted"/>
<name>A0A511UW09_9BACI</name>
<feature type="domain" description="Serine aminopeptidase S33" evidence="3">
    <location>
        <begin position="92"/>
        <end position="204"/>
    </location>
</feature>
<keyword evidence="1" id="KW-0812">Transmembrane</keyword>
<dbReference type="AlphaFoldDB" id="A0A511UW09"/>
<dbReference type="InterPro" id="IPR052920">
    <property type="entry name" value="DNA-binding_regulatory"/>
</dbReference>